<keyword evidence="2" id="KW-1185">Reference proteome</keyword>
<dbReference type="AlphaFoldDB" id="A0ABD0UUU8"/>
<proteinExistence type="predicted"/>
<dbReference type="Proteomes" id="UP001552299">
    <property type="component" value="Unassembled WGS sequence"/>
</dbReference>
<reference evidence="1 2" key="1">
    <citation type="journal article" date="2024" name="Plant Biotechnol. J.">
        <title>Dendrobium thyrsiflorum genome and its molecular insights into genes involved in important horticultural traits.</title>
        <authorList>
            <person name="Chen B."/>
            <person name="Wang J.Y."/>
            <person name="Zheng P.J."/>
            <person name="Li K.L."/>
            <person name="Liang Y.M."/>
            <person name="Chen X.F."/>
            <person name="Zhang C."/>
            <person name="Zhao X."/>
            <person name="He X."/>
            <person name="Zhang G.Q."/>
            <person name="Liu Z.J."/>
            <person name="Xu Q."/>
        </authorList>
    </citation>
    <scope>NUCLEOTIDE SEQUENCE [LARGE SCALE GENOMIC DNA]</scope>
    <source>
        <strain evidence="1">GZMU011</strain>
    </source>
</reference>
<organism evidence="1 2">
    <name type="scientific">Dendrobium thyrsiflorum</name>
    <name type="common">Pinecone-like raceme dendrobium</name>
    <name type="synonym">Orchid</name>
    <dbReference type="NCBI Taxonomy" id="117978"/>
    <lineage>
        <taxon>Eukaryota</taxon>
        <taxon>Viridiplantae</taxon>
        <taxon>Streptophyta</taxon>
        <taxon>Embryophyta</taxon>
        <taxon>Tracheophyta</taxon>
        <taxon>Spermatophyta</taxon>
        <taxon>Magnoliopsida</taxon>
        <taxon>Liliopsida</taxon>
        <taxon>Asparagales</taxon>
        <taxon>Orchidaceae</taxon>
        <taxon>Epidendroideae</taxon>
        <taxon>Malaxideae</taxon>
        <taxon>Dendrobiinae</taxon>
        <taxon>Dendrobium</taxon>
    </lineage>
</organism>
<accession>A0ABD0UUU8</accession>
<evidence type="ECO:0000313" key="2">
    <source>
        <dbReference type="Proteomes" id="UP001552299"/>
    </source>
</evidence>
<evidence type="ECO:0000313" key="1">
    <source>
        <dbReference type="EMBL" id="KAL0916350.1"/>
    </source>
</evidence>
<protein>
    <submittedName>
        <fullName evidence="1">Uncharacterized protein</fullName>
    </submittedName>
</protein>
<dbReference type="EMBL" id="JANQDX010000011">
    <property type="protein sequence ID" value="KAL0916350.1"/>
    <property type="molecule type" value="Genomic_DNA"/>
</dbReference>
<name>A0ABD0UUU8_DENTH</name>
<comment type="caution">
    <text evidence="1">The sequence shown here is derived from an EMBL/GenBank/DDBJ whole genome shotgun (WGS) entry which is preliminary data.</text>
</comment>
<sequence length="60" mass="6818">MVEDQECEVGQDSSGYSRYVMIRHLAARAPSQIDFIKYGNSIHCRSFVSFGGKDLQEMKT</sequence>
<gene>
    <name evidence="1" type="ORF">M5K25_013853</name>
</gene>